<evidence type="ECO:0000313" key="10">
    <source>
        <dbReference type="Proteomes" id="UP000249419"/>
    </source>
</evidence>
<dbReference type="EMBL" id="PYAG01000005">
    <property type="protein sequence ID" value="RAO37469.1"/>
    <property type="molecule type" value="Genomic_DNA"/>
</dbReference>
<keyword evidence="5" id="KW-0460">Magnesium</keyword>
<organism evidence="9 10">
    <name type="scientific">Micromonospora saelicesensis</name>
    <dbReference type="NCBI Taxonomy" id="285676"/>
    <lineage>
        <taxon>Bacteria</taxon>
        <taxon>Bacillati</taxon>
        <taxon>Actinomycetota</taxon>
        <taxon>Actinomycetes</taxon>
        <taxon>Micromonosporales</taxon>
        <taxon>Micromonosporaceae</taxon>
        <taxon>Micromonospora</taxon>
    </lineage>
</organism>
<comment type="caution">
    <text evidence="9">The sequence shown here is derived from an EMBL/GenBank/DDBJ whole genome shotgun (WGS) entry which is preliminary data.</text>
</comment>
<dbReference type="Gene3D" id="3.40.50.11060">
    <property type="entry name" value="GTPase HflX, N-terminal domain"/>
    <property type="match status" value="1"/>
</dbReference>
<evidence type="ECO:0000313" key="9">
    <source>
        <dbReference type="EMBL" id="RAO37469.1"/>
    </source>
</evidence>
<keyword evidence="6" id="KW-0342">GTP-binding</keyword>
<evidence type="ECO:0000259" key="8">
    <source>
        <dbReference type="Pfam" id="PF13167"/>
    </source>
</evidence>
<dbReference type="PANTHER" id="PTHR10229:SF0">
    <property type="entry name" value="GTP-BINDING PROTEIN 6-RELATED"/>
    <property type="match status" value="1"/>
</dbReference>
<feature type="region of interest" description="Disordered" evidence="7">
    <location>
        <begin position="126"/>
        <end position="155"/>
    </location>
</feature>
<dbReference type="GO" id="GO:0005525">
    <property type="term" value="F:GTP binding"/>
    <property type="evidence" value="ECO:0007669"/>
    <property type="project" value="UniProtKB-KW"/>
</dbReference>
<name>A0A328NVI2_9ACTN</name>
<dbReference type="Proteomes" id="UP000249419">
    <property type="component" value="Unassembled WGS sequence"/>
</dbReference>
<dbReference type="GO" id="GO:0043022">
    <property type="term" value="F:ribosome binding"/>
    <property type="evidence" value="ECO:0007669"/>
    <property type="project" value="TreeGrafter"/>
</dbReference>
<keyword evidence="2" id="KW-0963">Cytoplasm</keyword>
<reference evidence="9 10" key="1">
    <citation type="submission" date="2018-03" db="EMBL/GenBank/DDBJ databases">
        <title>Defining the species Micromonospora saelicesensis and Micromonospora noduli under the framework of genomics.</title>
        <authorList>
            <person name="Riesco R."/>
            <person name="Trujillo M.E."/>
        </authorList>
    </citation>
    <scope>NUCLEOTIDE SEQUENCE [LARGE SCALE GENOMIC DNA]</scope>
    <source>
        <strain evidence="9 10">PSN13</strain>
    </source>
</reference>
<keyword evidence="4" id="KW-0547">Nucleotide-binding</keyword>
<sequence>MAVRDDGAADSGPGSQTSLTELRRLAATDGLTVADEVVQRRPNPDLATYVGSGKVDELAALAESAHADLVIADGELSPGQVRNLEERVGVRVVDRTALILDIFAEHARTSESRVQVELAQIPYQFAPSARRGPHDVPRRRRPEGRRRRHGCPGSR</sequence>
<evidence type="ECO:0000256" key="3">
    <source>
        <dbReference type="ARBA" id="ARBA00022723"/>
    </source>
</evidence>
<protein>
    <submittedName>
        <fullName evidence="9">GTPase HflX</fullName>
    </submittedName>
</protein>
<dbReference type="GO" id="GO:0046872">
    <property type="term" value="F:metal ion binding"/>
    <property type="evidence" value="ECO:0007669"/>
    <property type="project" value="UniProtKB-KW"/>
</dbReference>
<dbReference type="GO" id="GO:0005737">
    <property type="term" value="C:cytoplasm"/>
    <property type="evidence" value="ECO:0007669"/>
    <property type="project" value="UniProtKB-SubCell"/>
</dbReference>
<evidence type="ECO:0000256" key="6">
    <source>
        <dbReference type="ARBA" id="ARBA00023134"/>
    </source>
</evidence>
<gene>
    <name evidence="9" type="ORF">PSN13_01451</name>
</gene>
<accession>A0A328NVI2</accession>
<evidence type="ECO:0000256" key="2">
    <source>
        <dbReference type="ARBA" id="ARBA00022490"/>
    </source>
</evidence>
<evidence type="ECO:0000256" key="4">
    <source>
        <dbReference type="ARBA" id="ARBA00022741"/>
    </source>
</evidence>
<dbReference type="PANTHER" id="PTHR10229">
    <property type="entry name" value="GTP-BINDING PROTEIN HFLX"/>
    <property type="match status" value="1"/>
</dbReference>
<dbReference type="FunFam" id="3.40.50.11060:FF:000001">
    <property type="entry name" value="GTPase HflX"/>
    <property type="match status" value="1"/>
</dbReference>
<evidence type="ECO:0000256" key="7">
    <source>
        <dbReference type="SAM" id="MobiDB-lite"/>
    </source>
</evidence>
<comment type="subcellular location">
    <subcellularLocation>
        <location evidence="1">Cytoplasm</location>
    </subcellularLocation>
</comment>
<evidence type="ECO:0000256" key="5">
    <source>
        <dbReference type="ARBA" id="ARBA00022842"/>
    </source>
</evidence>
<proteinExistence type="predicted"/>
<keyword evidence="3" id="KW-0479">Metal-binding</keyword>
<dbReference type="Pfam" id="PF13167">
    <property type="entry name" value="GTP-bdg_N"/>
    <property type="match status" value="1"/>
</dbReference>
<dbReference type="InterPro" id="IPR016496">
    <property type="entry name" value="GTPase_HflX"/>
</dbReference>
<feature type="domain" description="GTPase HflX N-terminal" evidence="8">
    <location>
        <begin position="17"/>
        <end position="104"/>
    </location>
</feature>
<dbReference type="RefSeq" id="WP_373861988.1">
    <property type="nucleotide sequence ID" value="NZ_PYAG01000005.1"/>
</dbReference>
<dbReference type="AlphaFoldDB" id="A0A328NVI2"/>
<evidence type="ECO:0000256" key="1">
    <source>
        <dbReference type="ARBA" id="ARBA00004496"/>
    </source>
</evidence>
<dbReference type="InterPro" id="IPR025121">
    <property type="entry name" value="GTPase_HflX_N"/>
</dbReference>
<feature type="compositionally biased region" description="Basic residues" evidence="7">
    <location>
        <begin position="137"/>
        <end position="155"/>
    </location>
</feature>
<dbReference type="InterPro" id="IPR042108">
    <property type="entry name" value="GTPase_HflX_N_sf"/>
</dbReference>